<proteinExistence type="inferred from homology"/>
<dbReference type="Gene3D" id="1.10.1370.10">
    <property type="entry name" value="Neurolysin, domain 3"/>
    <property type="match status" value="1"/>
</dbReference>
<keyword evidence="9" id="KW-0121">Carboxypeptidase</keyword>
<comment type="cofactor">
    <cofactor evidence="7">
        <name>Zn(2+)</name>
        <dbReference type="ChEBI" id="CHEBI:29105"/>
    </cofactor>
    <text evidence="7">Binds 1 zinc ion.</text>
</comment>
<dbReference type="InterPro" id="IPR024079">
    <property type="entry name" value="MetalloPept_cat_dom_sf"/>
</dbReference>
<keyword evidence="5 7" id="KW-0862">Zinc</keyword>
<dbReference type="Proteomes" id="UP000238164">
    <property type="component" value="Chromosome 1"/>
</dbReference>
<evidence type="ECO:0000313" key="9">
    <source>
        <dbReference type="EMBL" id="SPD88088.1"/>
    </source>
</evidence>
<dbReference type="Pfam" id="PF01432">
    <property type="entry name" value="Peptidase_M3"/>
    <property type="match status" value="1"/>
</dbReference>
<evidence type="ECO:0000259" key="8">
    <source>
        <dbReference type="Pfam" id="PF01432"/>
    </source>
</evidence>
<dbReference type="KEGG" id="mgg:MPLG2_3058"/>
<evidence type="ECO:0000256" key="4">
    <source>
        <dbReference type="ARBA" id="ARBA00022801"/>
    </source>
</evidence>
<reference evidence="9 10" key="1">
    <citation type="submission" date="2018-02" db="EMBL/GenBank/DDBJ databases">
        <authorList>
            <person name="Cohen D.B."/>
            <person name="Kent A.D."/>
        </authorList>
    </citation>
    <scope>NUCLEOTIDE SEQUENCE [LARGE SCALE GENOMIC DNA]</scope>
    <source>
        <strain evidence="9">1</strain>
    </source>
</reference>
<gene>
    <name evidence="9" type="primary">dcp</name>
    <name evidence="9" type="ORF">MPLG2_3058</name>
</gene>
<dbReference type="EMBL" id="LT985188">
    <property type="protein sequence ID" value="SPD88088.1"/>
    <property type="molecule type" value="Genomic_DNA"/>
</dbReference>
<keyword evidence="2 7" id="KW-0645">Protease</keyword>
<dbReference type="GO" id="GO:0005829">
    <property type="term" value="C:cytosol"/>
    <property type="evidence" value="ECO:0007669"/>
    <property type="project" value="TreeGrafter"/>
</dbReference>
<protein>
    <submittedName>
        <fullName evidence="9">Dipeptidyl carboxypeptidase</fullName>
        <ecNumber evidence="9">3.4.15.5</ecNumber>
    </submittedName>
</protein>
<evidence type="ECO:0000256" key="5">
    <source>
        <dbReference type="ARBA" id="ARBA00022833"/>
    </source>
</evidence>
<dbReference type="PANTHER" id="PTHR43660:SF1">
    <property type="entry name" value="DIPEPTIDYL CARBOXYPEPTIDASE"/>
    <property type="match status" value="1"/>
</dbReference>
<dbReference type="PANTHER" id="PTHR43660">
    <property type="entry name" value="DIPEPTIDYL CARBOXYPEPTIDASE"/>
    <property type="match status" value="1"/>
</dbReference>
<feature type="domain" description="Peptidase M3A/M3B catalytic" evidence="8">
    <location>
        <begin position="232"/>
        <end position="678"/>
    </location>
</feature>
<dbReference type="GO" id="GO:0004222">
    <property type="term" value="F:metalloendopeptidase activity"/>
    <property type="evidence" value="ECO:0007669"/>
    <property type="project" value="InterPro"/>
</dbReference>
<sequence>MTLDADNPFAGPSTLPYQLIDWAQVRAEHYLPAVRAGMAEMLTALQAIADDHEPPTVANVIDAWEASRQLLDRALLAFESVQPADTTPELDDIDAAMAPELARFDDAVHQNRPLYDRVRALATRVEAGEVQLEPAAAYWLDQRLRAFERAGVGLPEADQARLRELNATLAELQSAFGRRALAGGNAAAVHVTDEAELDGLSDATRAGARAAAETRRLDGWLLELDACTPQDVLTEAADRGLRRRVHEAAVERGWSGEFDTRQLVVDIARARAERSVLLGYPSHSAYVAAEGCAKTSQAVHDMLNRLAPAAVRNARAEADDLQPLQTEPLEPWDWQFRAEQLKGQRYHFDTALLRPYLELERVLHEGVFAAATGLFGITFVERDDLAGYNDEVRIFEVRDADGTGLGLFLADFYTRAGKQGGAWMNNLVDQSHLLARRPVVTNNLNIVKPPAGQPTLLTWGEVNTLFHEFGHALHGLLSSTRYASQSGANTPRDFVEFPSQVNEMWSLDPDLLRRYAVHHVTGEPIPDEWVSDLKAAELFDQGFATTELLAASILDQAWHSTPLDDLPTDADGVLDFEQRALAAAGVDFELVPSRYRSTYFRHIFENGYAAGYYSYIWSEVLDADTAAWFRANGGLTRANGQRYREKLLAPGGSVEAMDTYRDFRGQDPDIAHLLERRGLDA</sequence>
<evidence type="ECO:0000256" key="6">
    <source>
        <dbReference type="ARBA" id="ARBA00023049"/>
    </source>
</evidence>
<keyword evidence="4 7" id="KW-0378">Hydrolase</keyword>
<name>A0A2N9JKK1_9ACTN</name>
<dbReference type="GO" id="GO:0004180">
    <property type="term" value="F:carboxypeptidase activity"/>
    <property type="evidence" value="ECO:0007669"/>
    <property type="project" value="UniProtKB-KW"/>
</dbReference>
<dbReference type="GO" id="GO:0046872">
    <property type="term" value="F:metal ion binding"/>
    <property type="evidence" value="ECO:0007669"/>
    <property type="project" value="UniProtKB-UniRule"/>
</dbReference>
<dbReference type="InterPro" id="IPR045090">
    <property type="entry name" value="Pept_M3A_M3B"/>
</dbReference>
<accession>A0A2N9JKK1</accession>
<comment type="similarity">
    <text evidence="1 7">Belongs to the peptidase M3 family.</text>
</comment>
<dbReference type="CDD" id="cd06456">
    <property type="entry name" value="M3A_DCP"/>
    <property type="match status" value="1"/>
</dbReference>
<dbReference type="InterPro" id="IPR001567">
    <property type="entry name" value="Pept_M3A_M3B_dom"/>
</dbReference>
<evidence type="ECO:0000256" key="3">
    <source>
        <dbReference type="ARBA" id="ARBA00022723"/>
    </source>
</evidence>
<keyword evidence="10" id="KW-1185">Reference proteome</keyword>
<dbReference type="SUPFAM" id="SSF55486">
    <property type="entry name" value="Metalloproteases ('zincins'), catalytic domain"/>
    <property type="match status" value="1"/>
</dbReference>
<evidence type="ECO:0000256" key="7">
    <source>
        <dbReference type="RuleBase" id="RU003435"/>
    </source>
</evidence>
<dbReference type="InterPro" id="IPR024077">
    <property type="entry name" value="Neurolysin/TOP_dom2"/>
</dbReference>
<evidence type="ECO:0000256" key="1">
    <source>
        <dbReference type="ARBA" id="ARBA00006040"/>
    </source>
</evidence>
<dbReference type="InterPro" id="IPR034005">
    <property type="entry name" value="M3A_DCP"/>
</dbReference>
<evidence type="ECO:0000256" key="2">
    <source>
        <dbReference type="ARBA" id="ARBA00022670"/>
    </source>
</evidence>
<keyword evidence="3 7" id="KW-0479">Metal-binding</keyword>
<dbReference type="RefSeq" id="WP_105186674.1">
    <property type="nucleotide sequence ID" value="NZ_BAAAGO010000006.1"/>
</dbReference>
<dbReference type="OrthoDB" id="9773538at2"/>
<organism evidence="9 10">
    <name type="scientific">Micropruina glycogenica</name>
    <dbReference type="NCBI Taxonomy" id="75385"/>
    <lineage>
        <taxon>Bacteria</taxon>
        <taxon>Bacillati</taxon>
        <taxon>Actinomycetota</taxon>
        <taxon>Actinomycetes</taxon>
        <taxon>Propionibacteriales</taxon>
        <taxon>Nocardioidaceae</taxon>
        <taxon>Micropruina</taxon>
    </lineage>
</organism>
<dbReference type="EC" id="3.4.15.5" evidence="9"/>
<dbReference type="GO" id="GO:0006508">
    <property type="term" value="P:proteolysis"/>
    <property type="evidence" value="ECO:0007669"/>
    <property type="project" value="UniProtKB-KW"/>
</dbReference>
<dbReference type="FunFam" id="3.40.390.10:FF:000009">
    <property type="entry name" value="Oligopeptidase A"/>
    <property type="match status" value="1"/>
</dbReference>
<keyword evidence="6 7" id="KW-0482">Metalloprotease</keyword>
<dbReference type="AlphaFoldDB" id="A0A2N9JKK1"/>
<dbReference type="GO" id="GO:0008241">
    <property type="term" value="F:peptidyl-dipeptidase activity"/>
    <property type="evidence" value="ECO:0007669"/>
    <property type="project" value="UniProtKB-EC"/>
</dbReference>
<dbReference type="Gene3D" id="3.40.390.10">
    <property type="entry name" value="Collagenase (Catalytic Domain)"/>
    <property type="match status" value="1"/>
</dbReference>
<evidence type="ECO:0000313" key="10">
    <source>
        <dbReference type="Proteomes" id="UP000238164"/>
    </source>
</evidence>